<comment type="caution">
    <text evidence="2">The sequence shown here is derived from an EMBL/GenBank/DDBJ whole genome shotgun (WGS) entry which is preliminary data.</text>
</comment>
<dbReference type="SUPFAM" id="SSF50129">
    <property type="entry name" value="GroES-like"/>
    <property type="match status" value="1"/>
</dbReference>
<dbReference type="Gene3D" id="2.60.120.40">
    <property type="match status" value="1"/>
</dbReference>
<dbReference type="InterPro" id="IPR050700">
    <property type="entry name" value="YIM1/Zinc_Alcohol_DH_Fams"/>
</dbReference>
<accession>A0A8K1FHN2</accession>
<dbReference type="SUPFAM" id="SSF51735">
    <property type="entry name" value="NAD(P)-binding Rossmann-fold domains"/>
    <property type="match status" value="1"/>
</dbReference>
<evidence type="ECO:0000313" key="2">
    <source>
        <dbReference type="EMBL" id="TMW61184.1"/>
    </source>
</evidence>
<organism evidence="2 3">
    <name type="scientific">Pythium oligandrum</name>
    <name type="common">Mycoparasitic fungus</name>
    <dbReference type="NCBI Taxonomy" id="41045"/>
    <lineage>
        <taxon>Eukaryota</taxon>
        <taxon>Sar</taxon>
        <taxon>Stramenopiles</taxon>
        <taxon>Oomycota</taxon>
        <taxon>Peronosporomycetes</taxon>
        <taxon>Pythiales</taxon>
        <taxon>Pythiaceae</taxon>
        <taxon>Pythium</taxon>
    </lineage>
</organism>
<dbReference type="Pfam" id="PF00107">
    <property type="entry name" value="ADH_zinc_N"/>
    <property type="match status" value="1"/>
</dbReference>
<dbReference type="Gene3D" id="3.90.180.10">
    <property type="entry name" value="Medium-chain alcohol dehydrogenases, catalytic domain"/>
    <property type="match status" value="1"/>
</dbReference>
<dbReference type="EMBL" id="SPLM01000077">
    <property type="protein sequence ID" value="TMW61184.1"/>
    <property type="molecule type" value="Genomic_DNA"/>
</dbReference>
<dbReference type="InterPro" id="IPR013149">
    <property type="entry name" value="ADH-like_C"/>
</dbReference>
<evidence type="ECO:0000259" key="1">
    <source>
        <dbReference type="SMART" id="SM00829"/>
    </source>
</evidence>
<name>A0A8K1FHN2_PYTOL</name>
<protein>
    <recommendedName>
        <fullName evidence="1">Enoyl reductase (ER) domain-containing protein</fullName>
    </recommendedName>
</protein>
<keyword evidence="3" id="KW-1185">Reference proteome</keyword>
<dbReference type="InterPro" id="IPR008983">
    <property type="entry name" value="Tumour_necrosis_fac-like_dom"/>
</dbReference>
<reference evidence="2" key="1">
    <citation type="submission" date="2019-03" db="EMBL/GenBank/DDBJ databases">
        <title>Long read genome sequence of the mycoparasitic Pythium oligandrum ATCC 38472 isolated from sugarbeet rhizosphere.</title>
        <authorList>
            <person name="Gaulin E."/>
        </authorList>
    </citation>
    <scope>NUCLEOTIDE SEQUENCE</scope>
    <source>
        <strain evidence="2">ATCC 38472_TT</strain>
    </source>
</reference>
<proteinExistence type="predicted"/>
<dbReference type="InterPro" id="IPR036291">
    <property type="entry name" value="NAD(P)-bd_dom_sf"/>
</dbReference>
<dbReference type="Pfam" id="PF08240">
    <property type="entry name" value="ADH_N"/>
    <property type="match status" value="1"/>
</dbReference>
<dbReference type="InterPro" id="IPR011032">
    <property type="entry name" value="GroES-like_sf"/>
</dbReference>
<sequence length="682" mass="74457">MGKGERTGHDIRATGCKAKICASVHRGTHATNGPRFHVQITSQNTTHNHPVCKDSWKHYCENRKITDVAAINQAREYVIQGTGFQELVAHARKATGDQVKSKDVWNLVAKVRKLDRSSTMTTSYPATFCGYVAEGFGNPLDMIKLRSDLNHGPLQPSSIRIRVHTAAVNPTDCKFVQMGHVFGLPSPTSEKPLRLGVDVAGTIVQVGSEVTDLKVGDEVYGMPTLATMGTLAEYVDIEAQHAAPKPASLSFHEAGGMPAISMTSYQAMTTHGQLKPGQRVLILGGSSSTGITGAQIAKAVGASFVVATTSTRNLDFVKQFGVDQAIDYTSEKWWGVLEPHSIDLIYDCGVEPTAWGGGAQRVLKKDTGRLVTIGMPITPSESPIGATYVPLGAKPRRADYLALNDLIESAEEKLHIWLEDHKTKDQWVSRDLTVGEFTTEKSVIPNATIVDYAERFVECLGATPDDAKNAFERVLATPAKDKSRQLTLSFIFAWSTFVTSLVYTFKLNMIPLERVDVLAAQIRDFQDELRVLSAVVKDVRTRQSELGFVEFESVGSVARNNPLKWKVVTGDMDGHFDLDSKNLSVSVKHAGLYSLQVQVLHASSYAGAQFNLQVNGISVRQCHECIQFNDYNHRANTAYASAQRSSSVSVTRQLKSGDAVTAVFEGDGLAMEGSLLTITRLR</sequence>
<dbReference type="CDD" id="cd05289">
    <property type="entry name" value="MDR_like_2"/>
    <property type="match status" value="1"/>
</dbReference>
<dbReference type="PANTHER" id="PTHR11695:SF294">
    <property type="entry name" value="RETICULON-4-INTERACTING PROTEIN 1, MITOCHONDRIAL"/>
    <property type="match status" value="1"/>
</dbReference>
<dbReference type="GO" id="GO:0016491">
    <property type="term" value="F:oxidoreductase activity"/>
    <property type="evidence" value="ECO:0007669"/>
    <property type="project" value="InterPro"/>
</dbReference>
<feature type="domain" description="Enoyl reductase (ER)" evidence="1">
    <location>
        <begin position="138"/>
        <end position="372"/>
    </location>
</feature>
<dbReference type="Gene3D" id="3.40.50.720">
    <property type="entry name" value="NAD(P)-binding Rossmann-like Domain"/>
    <property type="match status" value="1"/>
</dbReference>
<dbReference type="InterPro" id="IPR013154">
    <property type="entry name" value="ADH-like_N"/>
</dbReference>
<dbReference type="PANTHER" id="PTHR11695">
    <property type="entry name" value="ALCOHOL DEHYDROGENASE RELATED"/>
    <property type="match status" value="1"/>
</dbReference>
<gene>
    <name evidence="2" type="ORF">Poli38472_013647</name>
</gene>
<dbReference type="Proteomes" id="UP000794436">
    <property type="component" value="Unassembled WGS sequence"/>
</dbReference>
<dbReference type="AlphaFoldDB" id="A0A8K1FHN2"/>
<dbReference type="OrthoDB" id="124895at2759"/>
<evidence type="ECO:0000313" key="3">
    <source>
        <dbReference type="Proteomes" id="UP000794436"/>
    </source>
</evidence>
<dbReference type="SMART" id="SM00829">
    <property type="entry name" value="PKS_ER"/>
    <property type="match status" value="1"/>
</dbReference>
<dbReference type="InterPro" id="IPR020843">
    <property type="entry name" value="ER"/>
</dbReference>